<comment type="caution">
    <text evidence="3">The sequence shown here is derived from an EMBL/GenBank/DDBJ whole genome shotgun (WGS) entry which is preliminary data.</text>
</comment>
<keyword evidence="1" id="KW-0175">Coiled coil</keyword>
<feature type="region of interest" description="Disordered" evidence="2">
    <location>
        <begin position="119"/>
        <end position="168"/>
    </location>
</feature>
<dbReference type="Proteomes" id="UP000199598">
    <property type="component" value="Unassembled WGS sequence"/>
</dbReference>
<feature type="coiled-coil region" evidence="1">
    <location>
        <begin position="31"/>
        <end position="82"/>
    </location>
</feature>
<name>A0A1I4G2S8_9HYPH</name>
<sequence length="219" mass="23112">MSTAANGTSGAADAGPQKVTATPGPEFNSALDDAVVQLTKVKQNVDQAASEFAQLREGIPNYNEVIAEIRQQQAQINRACDDATSSAHTIVSEVEQAAAKLCTSIDEEITTIKSVIGTGAEDEEPQSQPAPPPVQPQPQMAPGQGAPQAGPGLGPFPGAGQPVQGVMPNQEAMAVQAAEAMRDFLKKEIKSELSKQIAPLNEKLSELLISYLQQRTRDR</sequence>
<evidence type="ECO:0000313" key="4">
    <source>
        <dbReference type="Proteomes" id="UP000199598"/>
    </source>
</evidence>
<keyword evidence="4" id="KW-1185">Reference proteome</keyword>
<evidence type="ECO:0000313" key="3">
    <source>
        <dbReference type="EMBL" id="SFL24428.1"/>
    </source>
</evidence>
<accession>A0A1I4G2S8</accession>
<feature type="region of interest" description="Disordered" evidence="2">
    <location>
        <begin position="1"/>
        <end position="28"/>
    </location>
</feature>
<dbReference type="RefSeq" id="WP_093524345.1">
    <property type="nucleotide sequence ID" value="NZ_FOSK01000027.1"/>
</dbReference>
<dbReference type="EMBL" id="FOSK01000027">
    <property type="protein sequence ID" value="SFL24428.1"/>
    <property type="molecule type" value="Genomic_DNA"/>
</dbReference>
<organism evidence="3 4">
    <name type="scientific">Pseudovibrio ascidiaceicola</name>
    <dbReference type="NCBI Taxonomy" id="285279"/>
    <lineage>
        <taxon>Bacteria</taxon>
        <taxon>Pseudomonadati</taxon>
        <taxon>Pseudomonadota</taxon>
        <taxon>Alphaproteobacteria</taxon>
        <taxon>Hyphomicrobiales</taxon>
        <taxon>Stappiaceae</taxon>
        <taxon>Pseudovibrio</taxon>
    </lineage>
</organism>
<gene>
    <name evidence="3" type="ORF">SAMN04488518_1277</name>
</gene>
<evidence type="ECO:0000256" key="2">
    <source>
        <dbReference type="SAM" id="MobiDB-lite"/>
    </source>
</evidence>
<reference evidence="3 4" key="1">
    <citation type="submission" date="2016-10" db="EMBL/GenBank/DDBJ databases">
        <authorList>
            <person name="Varghese N."/>
            <person name="Submissions S."/>
        </authorList>
    </citation>
    <scope>NUCLEOTIDE SEQUENCE [LARGE SCALE GENOMIC DNA]</scope>
    <source>
        <strain evidence="3 4">DSM 16392</strain>
    </source>
</reference>
<proteinExistence type="predicted"/>
<feature type="compositionally biased region" description="Low complexity" evidence="2">
    <location>
        <begin position="137"/>
        <end position="150"/>
    </location>
</feature>
<evidence type="ECO:0000256" key="1">
    <source>
        <dbReference type="SAM" id="Coils"/>
    </source>
</evidence>
<protein>
    <submittedName>
        <fullName evidence="3">Uncharacterized protein</fullName>
    </submittedName>
</protein>